<evidence type="ECO:0000313" key="2">
    <source>
        <dbReference type="EMBL" id="ELQ43878.1"/>
    </source>
</evidence>
<feature type="transmembrane region" description="Helical" evidence="1">
    <location>
        <begin position="475"/>
        <end position="491"/>
    </location>
</feature>
<name>A0AA97P885_PYRO3</name>
<dbReference type="Pfam" id="PF05024">
    <property type="entry name" value="Gpi1"/>
    <property type="match status" value="1"/>
</dbReference>
<dbReference type="PANTHER" id="PTHR21329:SF3">
    <property type="entry name" value="PHOSPHATIDYLINOSITOL N-ACETYLGLUCOSAMINYLTRANSFERASE SUBUNIT Q"/>
    <property type="match status" value="1"/>
</dbReference>
<dbReference type="GO" id="GO:0006506">
    <property type="term" value="P:GPI anchor biosynthetic process"/>
    <property type="evidence" value="ECO:0007669"/>
    <property type="project" value="InterPro"/>
</dbReference>
<feature type="transmembrane region" description="Helical" evidence="1">
    <location>
        <begin position="512"/>
        <end position="536"/>
    </location>
</feature>
<dbReference type="EMBL" id="JH793916">
    <property type="protein sequence ID" value="ELQ43878.1"/>
    <property type="molecule type" value="Genomic_DNA"/>
</dbReference>
<keyword evidence="1" id="KW-0472">Membrane</keyword>
<keyword evidence="1" id="KW-0812">Transmembrane</keyword>
<protein>
    <submittedName>
        <fullName evidence="2">Phosphatidylinositol N-acetylglucosaminyltransferase subunit GPI1</fullName>
    </submittedName>
</protein>
<sequence length="723" mass="82143">MAGKDGCMRVFWPIDLAQSSLPGVIVGWRNSELDVFVVAILDDVQPRDVDFALKSGTLLRSTPHPISRIYGLCEQPSMQVLGLANMPDAPQLEPAWIMVTTGPKLAVQIDCAKAYSFQIVTFRRPLPGRMQFVSADPISLALDDKPESLGILAGEIEADDERRERLEKEKKKLLVKKLRDHSVIKRRLSPKEKALPRIVNQINCAWELEQLLQKNASRIGPRNRLKRSLSVSERMVESATTARDTVAGWLWDLVRGYVLPVIKKMFIATIIFYRFAAEFMLRLLEWRPRPRYGALKDVSATAQQVEIRLQQFCYWPMQYLTLRRRKNDWESVTGSHLDYIRFYNSLWLVANDVIIGIALGSYIIENAEWVAEEISSLLGTYTVDALQTSISWLMGWPAGLKLNSELAAFLGDLFLWVIAYWAGCLEALRPGLPYIIWFVGYSSFAGASLPIALFSDLLSLLSVHINSFYLASARIYNWQLTILISLSYLFRGKKHNVLRNRIDSCDYGLDQLLVGTILFTVLSFLLPTVVVFYLNFAIWRMVIISIKAVSDMLLSCLNHFPLFAIMLRLKDSRRLPGGIYFTLRCGPTATETVPGKTSSIELHSIPLSYGAIFHQYFQMGDRLRKHYLSLEVLICLLTGKFVPPMNRKILYSLQYSMLPAKRPGIMETWEALGAESSSETTWTETRRQPWLNQTGSAGKLPRRARGGRWARRLGGFLTVMHGV</sequence>
<keyword evidence="2" id="KW-0328">Glycosyltransferase</keyword>
<accession>A0AA97P885</accession>
<feature type="transmembrane region" description="Helical" evidence="1">
    <location>
        <begin position="406"/>
        <end position="423"/>
    </location>
</feature>
<proteinExistence type="predicted"/>
<dbReference type="GO" id="GO:0016020">
    <property type="term" value="C:membrane"/>
    <property type="evidence" value="ECO:0007669"/>
    <property type="project" value="InterPro"/>
</dbReference>
<dbReference type="InterPro" id="IPR007720">
    <property type="entry name" value="PigQ/GPI1"/>
</dbReference>
<gene>
    <name evidence="2" type="ORF">OOU_Y34scaffold00126g81</name>
</gene>
<feature type="transmembrane region" description="Helical" evidence="1">
    <location>
        <begin position="435"/>
        <end position="455"/>
    </location>
</feature>
<keyword evidence="2" id="KW-0808">Transferase</keyword>
<reference evidence="2" key="1">
    <citation type="journal article" date="2012" name="PLoS Genet.">
        <title>Comparative analysis of the genomes of two field isolates of the rice blast fungus Magnaporthe oryzae.</title>
        <authorList>
            <person name="Xue M."/>
            <person name="Yang J."/>
            <person name="Li Z."/>
            <person name="Hu S."/>
            <person name="Yao N."/>
            <person name="Dean R.A."/>
            <person name="Zhao W."/>
            <person name="Shen M."/>
            <person name="Zhang H."/>
            <person name="Li C."/>
            <person name="Liu L."/>
            <person name="Cao L."/>
            <person name="Xu X."/>
            <person name="Xing Y."/>
            <person name="Hsiang T."/>
            <person name="Zhang Z."/>
            <person name="Xu J.R."/>
            <person name="Peng Y.L."/>
        </authorList>
    </citation>
    <scope>NUCLEOTIDE SEQUENCE</scope>
    <source>
        <strain evidence="2">Y34</strain>
    </source>
</reference>
<keyword evidence="1" id="KW-1133">Transmembrane helix</keyword>
<dbReference type="PANTHER" id="PTHR21329">
    <property type="entry name" value="PHOSPHATIDYLINOSITOL N-ACETYLGLUCOSAMINYLTRANSFERASE SUBUNIT Q-RELATED"/>
    <property type="match status" value="1"/>
</dbReference>
<organism evidence="2">
    <name type="scientific">Pyricularia oryzae (strain Y34)</name>
    <name type="common">Rice blast fungus</name>
    <name type="synonym">Magnaporthe oryzae</name>
    <dbReference type="NCBI Taxonomy" id="1143189"/>
    <lineage>
        <taxon>Eukaryota</taxon>
        <taxon>Fungi</taxon>
        <taxon>Dikarya</taxon>
        <taxon>Ascomycota</taxon>
        <taxon>Pezizomycotina</taxon>
        <taxon>Sordariomycetes</taxon>
        <taxon>Sordariomycetidae</taxon>
        <taxon>Magnaporthales</taxon>
        <taxon>Pyriculariaceae</taxon>
        <taxon>Pyricularia</taxon>
    </lineage>
</organism>
<dbReference type="GO" id="GO:0016757">
    <property type="term" value="F:glycosyltransferase activity"/>
    <property type="evidence" value="ECO:0007669"/>
    <property type="project" value="UniProtKB-KW"/>
</dbReference>
<dbReference type="GO" id="GO:0005783">
    <property type="term" value="C:endoplasmic reticulum"/>
    <property type="evidence" value="ECO:0007669"/>
    <property type="project" value="TreeGrafter"/>
</dbReference>
<evidence type="ECO:0000256" key="1">
    <source>
        <dbReference type="SAM" id="Phobius"/>
    </source>
</evidence>
<dbReference type="Proteomes" id="UP000011086">
    <property type="component" value="Unassembled WGS sequence"/>
</dbReference>
<dbReference type="AlphaFoldDB" id="A0AA97P885"/>